<comment type="caution">
    <text evidence="10">The sequence shown here is derived from an EMBL/GenBank/DDBJ whole genome shotgun (WGS) entry which is preliminary data.</text>
</comment>
<comment type="subcellular location">
    <subcellularLocation>
        <location evidence="1">Membrane</location>
        <topology evidence="1">Multi-pass membrane protein</topology>
    </subcellularLocation>
</comment>
<keyword evidence="7 9" id="KW-1133">Transmembrane helix</keyword>
<dbReference type="Pfam" id="PF03169">
    <property type="entry name" value="OPT"/>
    <property type="match status" value="1"/>
</dbReference>
<dbReference type="GO" id="GO:0015031">
    <property type="term" value="P:protein transport"/>
    <property type="evidence" value="ECO:0007669"/>
    <property type="project" value="UniProtKB-KW"/>
</dbReference>
<dbReference type="EMBL" id="CAOJ01006862">
    <property type="protein sequence ID" value="CCO30696.1"/>
    <property type="molecule type" value="Genomic_DNA"/>
</dbReference>
<evidence type="ECO:0000256" key="8">
    <source>
        <dbReference type="ARBA" id="ARBA00023136"/>
    </source>
</evidence>
<dbReference type="Proteomes" id="UP000012065">
    <property type="component" value="Unassembled WGS sequence"/>
</dbReference>
<evidence type="ECO:0000256" key="6">
    <source>
        <dbReference type="ARBA" id="ARBA00022927"/>
    </source>
</evidence>
<dbReference type="GO" id="GO:0035673">
    <property type="term" value="F:oligopeptide transmembrane transporter activity"/>
    <property type="evidence" value="ECO:0007669"/>
    <property type="project" value="InterPro"/>
</dbReference>
<keyword evidence="3" id="KW-0813">Transport</keyword>
<dbReference type="InterPro" id="IPR004648">
    <property type="entry name" value="Oligpept_transpt"/>
</dbReference>
<dbReference type="GO" id="GO:0016020">
    <property type="term" value="C:membrane"/>
    <property type="evidence" value="ECO:0007669"/>
    <property type="project" value="UniProtKB-SubCell"/>
</dbReference>
<accession>M5BTZ7</accession>
<gene>
    <name evidence="10" type="primary">isp4</name>
    <name evidence="10" type="ORF">BN14_04726</name>
</gene>
<feature type="transmembrane region" description="Helical" evidence="9">
    <location>
        <begin position="28"/>
        <end position="49"/>
    </location>
</feature>
<dbReference type="AlphaFoldDB" id="M5BTZ7"/>
<dbReference type="InterPro" id="IPR004813">
    <property type="entry name" value="OPT"/>
</dbReference>
<evidence type="ECO:0000256" key="4">
    <source>
        <dbReference type="ARBA" id="ARBA00022692"/>
    </source>
</evidence>
<proteinExistence type="inferred from homology"/>
<evidence type="ECO:0000256" key="2">
    <source>
        <dbReference type="ARBA" id="ARBA00008807"/>
    </source>
</evidence>
<comment type="similarity">
    <text evidence="2">Belongs to the oligopeptide OPT transporter family.</text>
</comment>
<dbReference type="HOGENOM" id="CLU_1807545_0_0_1"/>
<evidence type="ECO:0000256" key="3">
    <source>
        <dbReference type="ARBA" id="ARBA00022448"/>
    </source>
</evidence>
<keyword evidence="5" id="KW-0571">Peptide transport</keyword>
<name>M5BTZ7_THACB</name>
<evidence type="ECO:0000313" key="10">
    <source>
        <dbReference type="EMBL" id="CCO30696.1"/>
    </source>
</evidence>
<organism evidence="10 11">
    <name type="scientific">Thanatephorus cucumeris (strain AG1-IB / isolate 7/3/14)</name>
    <name type="common">Lettuce bottom rot fungus</name>
    <name type="synonym">Rhizoctonia solani</name>
    <dbReference type="NCBI Taxonomy" id="1108050"/>
    <lineage>
        <taxon>Eukaryota</taxon>
        <taxon>Fungi</taxon>
        <taxon>Dikarya</taxon>
        <taxon>Basidiomycota</taxon>
        <taxon>Agaricomycotina</taxon>
        <taxon>Agaricomycetes</taxon>
        <taxon>Cantharellales</taxon>
        <taxon>Ceratobasidiaceae</taxon>
        <taxon>Rhizoctonia</taxon>
        <taxon>Rhizoctonia solani AG-1</taxon>
    </lineage>
</organism>
<evidence type="ECO:0000256" key="9">
    <source>
        <dbReference type="SAM" id="Phobius"/>
    </source>
</evidence>
<evidence type="ECO:0000256" key="5">
    <source>
        <dbReference type="ARBA" id="ARBA00022856"/>
    </source>
</evidence>
<evidence type="ECO:0000313" key="11">
    <source>
        <dbReference type="Proteomes" id="UP000012065"/>
    </source>
</evidence>
<keyword evidence="6" id="KW-0653">Protein transport</keyword>
<keyword evidence="4 9" id="KW-0812">Transmembrane</keyword>
<keyword evidence="8 9" id="KW-0472">Membrane</keyword>
<sequence length="143" mass="16255">MSNVATAPGYAMNVIIVAEEFYKIRLGVGWNVCLMIATQLTGFGIAGICRRYLVQPASMIWPQNLVVCTLLNTLHAEDDEPARGGITRFKFFLYVAGAAFVWQFLPGFLFMALSAFSWICWFRPSELRCKRWRGPALIVLLWR</sequence>
<evidence type="ECO:0000256" key="1">
    <source>
        <dbReference type="ARBA" id="ARBA00004141"/>
    </source>
</evidence>
<dbReference type="PANTHER" id="PTHR22601">
    <property type="entry name" value="ISP4 LIKE PROTEIN"/>
    <property type="match status" value="1"/>
</dbReference>
<protein>
    <submittedName>
        <fullName evidence="10">Sexual differentiation process protein isp4</fullName>
    </submittedName>
</protein>
<reference evidence="10 11" key="1">
    <citation type="journal article" date="2013" name="J. Biotechnol.">
        <title>Establishment and interpretation of the genome sequence of the phytopathogenic fungus Rhizoctonia solani AG1-IB isolate 7/3/14.</title>
        <authorList>
            <person name="Wibberg D.W."/>
            <person name="Jelonek L.J."/>
            <person name="Rupp O.R."/>
            <person name="Hennig M.H."/>
            <person name="Eikmeyer F.E."/>
            <person name="Goesmann A.G."/>
            <person name="Hartmann A.H."/>
            <person name="Borriss R.B."/>
            <person name="Grosch R.G."/>
            <person name="Puehler A.P."/>
            <person name="Schlueter A.S."/>
        </authorList>
    </citation>
    <scope>NUCLEOTIDE SEQUENCE [LARGE SCALE GENOMIC DNA]</scope>
    <source>
        <strain evidence="11">AG1-IB / isolate 7/3/14</strain>
    </source>
</reference>
<evidence type="ECO:0000256" key="7">
    <source>
        <dbReference type="ARBA" id="ARBA00022989"/>
    </source>
</evidence>
<feature type="transmembrane region" description="Helical" evidence="9">
    <location>
        <begin position="91"/>
        <end position="119"/>
    </location>
</feature>